<keyword evidence="2" id="KW-1185">Reference proteome</keyword>
<proteinExistence type="predicted"/>
<sequence>MRFKIVMTFVNPEITEKVINTAKKAGATGDVVIPARGSGSSQATFLGVSIVDKTDILLFVVEEHIVNNLLDAISSECKLREPGNGIAVVLNVERVAGLEKQIENIKGKLRDENL</sequence>
<dbReference type="PROSITE" id="PS51343">
    <property type="entry name" value="PII_GLNB_DOM"/>
    <property type="match status" value="1"/>
</dbReference>
<dbReference type="InterPro" id="IPR011322">
    <property type="entry name" value="N-reg_PII-like_a/b"/>
</dbReference>
<accession>A0A1G5XTG2</accession>
<dbReference type="SUPFAM" id="SSF54913">
    <property type="entry name" value="GlnB-like"/>
    <property type="match status" value="1"/>
</dbReference>
<dbReference type="RefSeq" id="WP_092729782.1">
    <property type="nucleotide sequence ID" value="NZ_FMXE01000012.1"/>
</dbReference>
<dbReference type="InterPro" id="IPR002187">
    <property type="entry name" value="N-reg_PII"/>
</dbReference>
<dbReference type="InterPro" id="IPR015867">
    <property type="entry name" value="N-reg_PII/ATP_PRibTrfase_C"/>
</dbReference>
<organism evidence="1 2">
    <name type="scientific">Algoriphagus alkaliphilus</name>
    <dbReference type="NCBI Taxonomy" id="279824"/>
    <lineage>
        <taxon>Bacteria</taxon>
        <taxon>Pseudomonadati</taxon>
        <taxon>Bacteroidota</taxon>
        <taxon>Cytophagia</taxon>
        <taxon>Cytophagales</taxon>
        <taxon>Cyclobacteriaceae</taxon>
        <taxon>Algoriphagus</taxon>
    </lineage>
</organism>
<dbReference type="SMART" id="SM00938">
    <property type="entry name" value="P-II"/>
    <property type="match status" value="1"/>
</dbReference>
<dbReference type="Pfam" id="PF00543">
    <property type="entry name" value="P-II"/>
    <property type="match status" value="1"/>
</dbReference>
<dbReference type="Proteomes" id="UP000198756">
    <property type="component" value="Unassembled WGS sequence"/>
</dbReference>
<dbReference type="OrthoDB" id="9803021at2"/>
<dbReference type="Gene3D" id="3.30.70.120">
    <property type="match status" value="1"/>
</dbReference>
<protein>
    <submittedName>
        <fullName evidence="1">Nitrogen regulatory protein P-II family</fullName>
    </submittedName>
</protein>
<evidence type="ECO:0000313" key="1">
    <source>
        <dbReference type="EMBL" id="SDA73768.1"/>
    </source>
</evidence>
<gene>
    <name evidence="1" type="ORF">SAMN03080617_01976</name>
</gene>
<reference evidence="2" key="1">
    <citation type="submission" date="2016-10" db="EMBL/GenBank/DDBJ databases">
        <authorList>
            <person name="Varghese N."/>
            <person name="Submissions S."/>
        </authorList>
    </citation>
    <scope>NUCLEOTIDE SEQUENCE [LARGE SCALE GENOMIC DNA]</scope>
    <source>
        <strain evidence="2">DSM 22703</strain>
    </source>
</reference>
<dbReference type="EMBL" id="FMXE01000012">
    <property type="protein sequence ID" value="SDA73768.1"/>
    <property type="molecule type" value="Genomic_DNA"/>
</dbReference>
<evidence type="ECO:0000313" key="2">
    <source>
        <dbReference type="Proteomes" id="UP000198756"/>
    </source>
</evidence>
<name>A0A1G5XTG2_9BACT</name>
<dbReference type="AlphaFoldDB" id="A0A1G5XTG2"/>
<dbReference type="GO" id="GO:0006808">
    <property type="term" value="P:regulation of nitrogen utilization"/>
    <property type="evidence" value="ECO:0007669"/>
    <property type="project" value="InterPro"/>
</dbReference>
<dbReference type="STRING" id="279824.SAMN03080617_01976"/>
<dbReference type="GO" id="GO:0030234">
    <property type="term" value="F:enzyme regulator activity"/>
    <property type="evidence" value="ECO:0007669"/>
    <property type="project" value="InterPro"/>
</dbReference>